<dbReference type="RefSeq" id="WP_236339051.1">
    <property type="nucleotide sequence ID" value="NZ_CAKMMF010000003.1"/>
</dbReference>
<sequence length="189" mass="19853">MGDLVSQALQQIGLTDADVQKGTLKTGGTAGPTYLSSNPKFSSAIPAKTIVVNSVEELKEIVGAHGTSSGSGQLSALPAPWPQDKNGLEKHELTESDELDIYAALRAIVLGQSDAVNSYTGIVNARYFPLNATAYAGEDIVVTADNPLIIEPDGHDPVIVTFNSVTLEQGGQIICEAPVIMTVNTFTKQ</sequence>
<reference evidence="1" key="1">
    <citation type="submission" date="2022-01" db="EMBL/GenBank/DDBJ databases">
        <authorList>
            <person name="Criscuolo A."/>
        </authorList>
    </citation>
    <scope>NUCLEOTIDE SEQUENCE</scope>
    <source>
        <strain evidence="1">CIP111893</strain>
    </source>
</reference>
<organism evidence="1 2">
    <name type="scientific">Paenibacillus plantiphilus</name>
    <dbReference type="NCBI Taxonomy" id="2905650"/>
    <lineage>
        <taxon>Bacteria</taxon>
        <taxon>Bacillati</taxon>
        <taxon>Bacillota</taxon>
        <taxon>Bacilli</taxon>
        <taxon>Bacillales</taxon>
        <taxon>Paenibacillaceae</taxon>
        <taxon>Paenibacillus</taxon>
    </lineage>
</organism>
<comment type="caution">
    <text evidence="1">The sequence shown here is derived from an EMBL/GenBank/DDBJ whole genome shotgun (WGS) entry which is preliminary data.</text>
</comment>
<protein>
    <submittedName>
        <fullName evidence="1">Uncharacterized protein</fullName>
    </submittedName>
</protein>
<dbReference type="EMBL" id="CAKMMF010000003">
    <property type="protein sequence ID" value="CAH1195784.1"/>
    <property type="molecule type" value="Genomic_DNA"/>
</dbReference>
<keyword evidence="2" id="KW-1185">Reference proteome</keyword>
<gene>
    <name evidence="1" type="ORF">PAECIP111893_00757</name>
</gene>
<proteinExistence type="predicted"/>
<dbReference type="Proteomes" id="UP000838686">
    <property type="component" value="Unassembled WGS sequence"/>
</dbReference>
<evidence type="ECO:0000313" key="2">
    <source>
        <dbReference type="Proteomes" id="UP000838686"/>
    </source>
</evidence>
<name>A0ABM9BXF7_9BACL</name>
<evidence type="ECO:0000313" key="1">
    <source>
        <dbReference type="EMBL" id="CAH1195784.1"/>
    </source>
</evidence>
<accession>A0ABM9BXF7</accession>